<sequence>MFIHCRQSSAIACLLLTATTTLSSFSNGFSIVSSPANIGKSNTLSLLHATPNNKNGESNNNDMHLYRQARITTPLLTALFTTLFSNVSPANAGIGSVIPFEVTRKEKFAGSVTNSVILLRMKATLRKSGYYAKKAVIGTFKPKDDLSVALVTEFGDGRLFNLAEDSSAVEKYVEASNEKPHALILYGQDVDISPSGEVGNITGDDLKTTEKAIMEKLVGKGLKDFTLVGGIVIHRVKTGGKDAGEDCFFPVSITSTVDGKVTDIFPEVFGDLPTPRQTVVLL</sequence>
<keyword evidence="1" id="KW-0732">Signal</keyword>
<reference evidence="2" key="1">
    <citation type="submission" date="2021-01" db="EMBL/GenBank/DDBJ databases">
        <authorList>
            <person name="Corre E."/>
            <person name="Pelletier E."/>
            <person name="Niang G."/>
            <person name="Scheremetjew M."/>
            <person name="Finn R."/>
            <person name="Kale V."/>
            <person name="Holt S."/>
            <person name="Cochrane G."/>
            <person name="Meng A."/>
            <person name="Brown T."/>
            <person name="Cohen L."/>
        </authorList>
    </citation>
    <scope>NUCLEOTIDE SEQUENCE</scope>
    <source>
        <strain evidence="2">Pop2</strain>
    </source>
</reference>
<protein>
    <submittedName>
        <fullName evidence="2">Uncharacterized protein</fullName>
    </submittedName>
</protein>
<dbReference type="EMBL" id="HBGN01007933">
    <property type="protein sequence ID" value="CAD9318789.1"/>
    <property type="molecule type" value="Transcribed_RNA"/>
</dbReference>
<proteinExistence type="predicted"/>
<feature type="signal peptide" evidence="1">
    <location>
        <begin position="1"/>
        <end position="23"/>
    </location>
</feature>
<name>A0A7S1YTI6_9STRA</name>
<gene>
    <name evidence="2" type="ORF">DBRI1063_LOCUS5052</name>
</gene>
<accession>A0A7S1YTI6</accession>
<feature type="chain" id="PRO_5030572334" evidence="1">
    <location>
        <begin position="24"/>
        <end position="282"/>
    </location>
</feature>
<dbReference type="AlphaFoldDB" id="A0A7S1YTI6"/>
<organism evidence="2">
    <name type="scientific">Ditylum brightwellii</name>
    <dbReference type="NCBI Taxonomy" id="49249"/>
    <lineage>
        <taxon>Eukaryota</taxon>
        <taxon>Sar</taxon>
        <taxon>Stramenopiles</taxon>
        <taxon>Ochrophyta</taxon>
        <taxon>Bacillariophyta</taxon>
        <taxon>Mediophyceae</taxon>
        <taxon>Lithodesmiophycidae</taxon>
        <taxon>Lithodesmiales</taxon>
        <taxon>Lithodesmiaceae</taxon>
        <taxon>Ditylum</taxon>
    </lineage>
</organism>
<evidence type="ECO:0000256" key="1">
    <source>
        <dbReference type="SAM" id="SignalP"/>
    </source>
</evidence>
<evidence type="ECO:0000313" key="2">
    <source>
        <dbReference type="EMBL" id="CAD9318789.1"/>
    </source>
</evidence>